<accession>A0A0H3DAF4</accession>
<reference evidence="2 3" key="1">
    <citation type="journal article" date="2010" name="Cell Res.">
        <title>Complete genome sequence of the rifamycin SV-producing Amycolatopsis mediterranei U32 revealed its genetic characteristics in phylogeny and metabolism.</title>
        <authorList>
            <person name="Zhao W."/>
            <person name="Zhong Y."/>
            <person name="Yuan H."/>
            <person name="Wang J."/>
            <person name="Zheng H."/>
            <person name="Wang Y."/>
            <person name="Cen X."/>
            <person name="Xu F."/>
            <person name="Bai J."/>
            <person name="Han X."/>
            <person name="Lu G."/>
            <person name="Zhu Y."/>
            <person name="Shao Z."/>
            <person name="Yan H."/>
            <person name="Li C."/>
            <person name="Peng N."/>
            <person name="Zhang Z."/>
            <person name="Zhang Y."/>
            <person name="Lin W."/>
            <person name="Fan Y."/>
            <person name="Qin Z."/>
            <person name="Hu Y."/>
            <person name="Zhu B."/>
            <person name="Wang S."/>
            <person name="Ding X."/>
            <person name="Zhao G.P."/>
        </authorList>
    </citation>
    <scope>NUCLEOTIDE SEQUENCE [LARGE SCALE GENOMIC DNA]</scope>
    <source>
        <strain evidence="3">U-32</strain>
    </source>
</reference>
<dbReference type="SMART" id="SM00530">
    <property type="entry name" value="HTH_XRE"/>
    <property type="match status" value="1"/>
</dbReference>
<dbReference type="PATRIC" id="fig|749927.5.peg.4920"/>
<dbReference type="PANTHER" id="PTHR47691:SF3">
    <property type="entry name" value="HTH-TYPE TRANSCRIPTIONAL REGULATOR RV0890C-RELATED"/>
    <property type="match status" value="1"/>
</dbReference>
<dbReference type="EMBL" id="CP002000">
    <property type="protein sequence ID" value="ADJ46524.1"/>
    <property type="molecule type" value="Genomic_DNA"/>
</dbReference>
<dbReference type="PANTHER" id="PTHR47691">
    <property type="entry name" value="REGULATOR-RELATED"/>
    <property type="match status" value="1"/>
</dbReference>
<dbReference type="eggNOG" id="COG3903">
    <property type="taxonomic scope" value="Bacteria"/>
</dbReference>
<organism evidence="2 3">
    <name type="scientific">Amycolatopsis mediterranei (strain U-32)</name>
    <dbReference type="NCBI Taxonomy" id="749927"/>
    <lineage>
        <taxon>Bacteria</taxon>
        <taxon>Bacillati</taxon>
        <taxon>Actinomycetota</taxon>
        <taxon>Actinomycetes</taxon>
        <taxon>Pseudonocardiales</taxon>
        <taxon>Pseudonocardiaceae</taxon>
        <taxon>Amycolatopsis</taxon>
    </lineage>
</organism>
<dbReference type="Proteomes" id="UP000000328">
    <property type="component" value="Chromosome"/>
</dbReference>
<dbReference type="Gene3D" id="1.10.260.40">
    <property type="entry name" value="lambda repressor-like DNA-binding domains"/>
    <property type="match status" value="1"/>
</dbReference>
<dbReference type="KEGG" id="amd:AMED_4758"/>
<evidence type="ECO:0000313" key="2">
    <source>
        <dbReference type="EMBL" id="ADJ46524.1"/>
    </source>
</evidence>
<dbReference type="AlphaFoldDB" id="A0A0H3DAF4"/>
<dbReference type="SUPFAM" id="SSF52540">
    <property type="entry name" value="P-loop containing nucleoside triphosphate hydrolases"/>
    <property type="match status" value="1"/>
</dbReference>
<protein>
    <submittedName>
        <fullName evidence="2">XRE family transcriptional regulator</fullName>
    </submittedName>
</protein>
<sequence length="408" mass="43879">MTEDFGRLLRAHRRLSALTQLQLADLSTLSVRAIRDLEQGRAQRPRPNTVRLLADGLELRGSRRAAFEAAANAGDAAVRALAAELHCTDPPAAMNALLGREQEVRVLADLVLVDRHRVVTVTGIAGVGKTRLAIEVAGHVAESGLRVLWKRCDRGPLPGPELLRTAELAGDRDVLLVLDGIAVPAPDLPILELLRRCPRLRVLVTSDAPLNQGEERVAPLTPLPVPEAARSGDLLAVGRSPSVRLLLRHIRALNPAFRLGDGNVRAIAEICRRCDGHPRAVEVAGIWCALWSPHQVCAQLAQDPIALPRPAATGMEIPGLTAALYRSLAALGVRERQLLVRLLPLRSAWSVEEVSALTGGEPAETTAVVHNLVLRGLVRGDDRPGGTEFEVLNLVRSCVAGRPEPLSV</sequence>
<feature type="domain" description="HTH cro/C1-type" evidence="1">
    <location>
        <begin position="9"/>
        <end position="64"/>
    </location>
</feature>
<dbReference type="InterPro" id="IPR010982">
    <property type="entry name" value="Lambda_DNA-bd_dom_sf"/>
</dbReference>
<dbReference type="HOGENOM" id="CLU_056128_0_0_11"/>
<evidence type="ECO:0000259" key="1">
    <source>
        <dbReference type="PROSITE" id="PS50943"/>
    </source>
</evidence>
<dbReference type="PROSITE" id="PS50943">
    <property type="entry name" value="HTH_CROC1"/>
    <property type="match status" value="1"/>
</dbReference>
<dbReference type="GeneID" id="92872473"/>
<dbReference type="InterPro" id="IPR001387">
    <property type="entry name" value="Cro/C1-type_HTH"/>
</dbReference>
<dbReference type="CDD" id="cd00093">
    <property type="entry name" value="HTH_XRE"/>
    <property type="match status" value="1"/>
</dbReference>
<dbReference type="eggNOG" id="COG1396">
    <property type="taxonomic scope" value="Bacteria"/>
</dbReference>
<dbReference type="Pfam" id="PF13560">
    <property type="entry name" value="HTH_31"/>
    <property type="match status" value="1"/>
</dbReference>
<dbReference type="OrthoDB" id="3427187at2"/>
<dbReference type="Gene3D" id="3.40.50.300">
    <property type="entry name" value="P-loop containing nucleotide triphosphate hydrolases"/>
    <property type="match status" value="1"/>
</dbReference>
<dbReference type="GO" id="GO:0003677">
    <property type="term" value="F:DNA binding"/>
    <property type="evidence" value="ECO:0007669"/>
    <property type="project" value="InterPro"/>
</dbReference>
<dbReference type="SUPFAM" id="SSF47413">
    <property type="entry name" value="lambda repressor-like DNA-binding domains"/>
    <property type="match status" value="1"/>
</dbReference>
<gene>
    <name evidence="2" type="ordered locus">AMED_4758</name>
</gene>
<dbReference type="InterPro" id="IPR027417">
    <property type="entry name" value="P-loop_NTPase"/>
</dbReference>
<name>A0A0H3DAF4_AMYMU</name>
<evidence type="ECO:0000313" key="3">
    <source>
        <dbReference type="Proteomes" id="UP000000328"/>
    </source>
</evidence>
<proteinExistence type="predicted"/>
<dbReference type="RefSeq" id="WP_013226590.1">
    <property type="nucleotide sequence ID" value="NC_014318.1"/>
</dbReference>